<comment type="caution">
    <text evidence="1">The sequence shown here is derived from an EMBL/GenBank/DDBJ whole genome shotgun (WGS) entry which is preliminary data.</text>
</comment>
<dbReference type="GO" id="GO:0016787">
    <property type="term" value="F:hydrolase activity"/>
    <property type="evidence" value="ECO:0007669"/>
    <property type="project" value="UniProtKB-KW"/>
</dbReference>
<accession>A0ABW3MQS6</accession>
<organism evidence="1 2">
    <name type="scientific">Kibdelosporangium lantanae</name>
    <dbReference type="NCBI Taxonomy" id="1497396"/>
    <lineage>
        <taxon>Bacteria</taxon>
        <taxon>Bacillati</taxon>
        <taxon>Actinomycetota</taxon>
        <taxon>Actinomycetes</taxon>
        <taxon>Pseudonocardiales</taxon>
        <taxon>Pseudonocardiaceae</taxon>
        <taxon>Kibdelosporangium</taxon>
    </lineage>
</organism>
<dbReference type="Proteomes" id="UP001597045">
    <property type="component" value="Unassembled WGS sequence"/>
</dbReference>
<reference evidence="2" key="1">
    <citation type="journal article" date="2019" name="Int. J. Syst. Evol. Microbiol.">
        <title>The Global Catalogue of Microorganisms (GCM) 10K type strain sequencing project: providing services to taxonomists for standard genome sequencing and annotation.</title>
        <authorList>
            <consortium name="The Broad Institute Genomics Platform"/>
            <consortium name="The Broad Institute Genome Sequencing Center for Infectious Disease"/>
            <person name="Wu L."/>
            <person name="Ma J."/>
        </authorList>
    </citation>
    <scope>NUCLEOTIDE SEQUENCE [LARGE SCALE GENOMIC DNA]</scope>
    <source>
        <strain evidence="2">JCM 31486</strain>
    </source>
</reference>
<sequence length="61" mass="6889">MSYALDPELAAWQDMVPEFSVSALDDLPAARKMINEMRHLLPAYEPTRELTVEDVIADGVR</sequence>
<keyword evidence="2" id="KW-1185">Reference proteome</keyword>
<gene>
    <name evidence="1" type="ORF">ACFQ1S_42705</name>
</gene>
<dbReference type="EMBL" id="JBHTIS010003878">
    <property type="protein sequence ID" value="MFD1051799.1"/>
    <property type="molecule type" value="Genomic_DNA"/>
</dbReference>
<name>A0ABW3MQS6_9PSEU</name>
<proteinExistence type="predicted"/>
<feature type="non-terminal residue" evidence="1">
    <location>
        <position position="61"/>
    </location>
</feature>
<protein>
    <submittedName>
        <fullName evidence="1">Alpha/beta hydrolase</fullName>
    </submittedName>
</protein>
<evidence type="ECO:0000313" key="1">
    <source>
        <dbReference type="EMBL" id="MFD1051799.1"/>
    </source>
</evidence>
<keyword evidence="1" id="KW-0378">Hydrolase</keyword>
<evidence type="ECO:0000313" key="2">
    <source>
        <dbReference type="Proteomes" id="UP001597045"/>
    </source>
</evidence>